<dbReference type="InterPro" id="IPR001347">
    <property type="entry name" value="SIS_dom"/>
</dbReference>
<feature type="compositionally biased region" description="Pro residues" evidence="1">
    <location>
        <begin position="24"/>
        <end position="42"/>
    </location>
</feature>
<evidence type="ECO:0000256" key="1">
    <source>
        <dbReference type="SAM" id="MobiDB-lite"/>
    </source>
</evidence>
<feature type="region of interest" description="Disordered" evidence="1">
    <location>
        <begin position="18"/>
        <end position="42"/>
    </location>
</feature>
<dbReference type="EMBL" id="JANBVN010000033">
    <property type="protein sequence ID" value="KAJ9160607.1"/>
    <property type="molecule type" value="Genomic_DNA"/>
</dbReference>
<organism evidence="3 4">
    <name type="scientific">Coniochaeta hoffmannii</name>
    <dbReference type="NCBI Taxonomy" id="91930"/>
    <lineage>
        <taxon>Eukaryota</taxon>
        <taxon>Fungi</taxon>
        <taxon>Dikarya</taxon>
        <taxon>Ascomycota</taxon>
        <taxon>Pezizomycotina</taxon>
        <taxon>Sordariomycetes</taxon>
        <taxon>Sordariomycetidae</taxon>
        <taxon>Coniochaetales</taxon>
        <taxon>Coniochaetaceae</taxon>
        <taxon>Coniochaeta</taxon>
    </lineage>
</organism>
<dbReference type="Pfam" id="PF01380">
    <property type="entry name" value="SIS"/>
    <property type="match status" value="1"/>
</dbReference>
<dbReference type="AlphaFoldDB" id="A0AA38VRN1"/>
<reference evidence="3" key="1">
    <citation type="submission" date="2022-07" db="EMBL/GenBank/DDBJ databases">
        <title>Fungi with potential for degradation of polypropylene.</title>
        <authorList>
            <person name="Gostincar C."/>
        </authorList>
    </citation>
    <scope>NUCLEOTIDE SEQUENCE</scope>
    <source>
        <strain evidence="3">EXF-13287</strain>
    </source>
</reference>
<sequence length="499" mass="51471">MVDQRPVQTSAVYLLGPGAAPQFPAIPPPSPPSPVTPEPSHPCTPIEELDLDACSDDFQSDAGYGLRSSNTSFSNDLRDTAPLDDRLAAAVHVLSTEAAALSSLTQLYASDPFAREAFSRAVEAITRPPPPYHPLGKLVLIGVGKSGHIARKLTATFNSLSVPATFLHPTEALHGDLGVINSRTDTALLITYSGKTPEITAVLPHLDPGLPLVLLTGASHHGKHCDVVRQRPDAIVLPSPVHEPETVSFGLAAPTTSTTAALAVGDALALVCAGELHGGPSPTTRSVSSPMSSFFGMGRVASVFARNHPGGAIGAANNPAPSPSSSKHAAPLPLRHLAVPWKEIPLAAPEQQQQVSHSHLLHLTATSPSSGPPATAADVLRTGYASPSGWVRICSSPSSPRGGGGGVAPPSRIRALRSRDLGRRADEVAGLVVRRCDFVSVGADTTAARAAELVRELMMMTGDGEAAACGPDSVVCLVEKGECVGVVEVQALLEGVAGP</sequence>
<dbReference type="SUPFAM" id="SSF53697">
    <property type="entry name" value="SIS domain"/>
    <property type="match status" value="1"/>
</dbReference>
<dbReference type="PANTHER" id="PTHR38418">
    <property type="entry name" value="SUGAR ISOMERASE, KPSF/GUTQ (AFU_ORTHOLOGUE AFUA_6G08860)"/>
    <property type="match status" value="1"/>
</dbReference>
<keyword evidence="4" id="KW-1185">Reference proteome</keyword>
<feature type="domain" description="SIS" evidence="2">
    <location>
        <begin position="121"/>
        <end position="278"/>
    </location>
</feature>
<protein>
    <submittedName>
        <fullName evidence="3">SIS domain-containing protein</fullName>
    </submittedName>
</protein>
<dbReference type="GO" id="GO:1901135">
    <property type="term" value="P:carbohydrate derivative metabolic process"/>
    <property type="evidence" value="ECO:0007669"/>
    <property type="project" value="InterPro"/>
</dbReference>
<gene>
    <name evidence="3" type="ORF">NKR19_g3111</name>
</gene>
<evidence type="ECO:0000313" key="3">
    <source>
        <dbReference type="EMBL" id="KAJ9160607.1"/>
    </source>
</evidence>
<dbReference type="PROSITE" id="PS51464">
    <property type="entry name" value="SIS"/>
    <property type="match status" value="1"/>
</dbReference>
<name>A0AA38VRN1_9PEZI</name>
<accession>A0AA38VRN1</accession>
<dbReference type="GO" id="GO:0097367">
    <property type="term" value="F:carbohydrate derivative binding"/>
    <property type="evidence" value="ECO:0007669"/>
    <property type="project" value="InterPro"/>
</dbReference>
<evidence type="ECO:0000259" key="2">
    <source>
        <dbReference type="PROSITE" id="PS51464"/>
    </source>
</evidence>
<dbReference type="InterPro" id="IPR046348">
    <property type="entry name" value="SIS_dom_sf"/>
</dbReference>
<proteinExistence type="predicted"/>
<dbReference type="PANTHER" id="PTHR38418:SF2">
    <property type="entry name" value="SUGAR ISOMERASE, KPSF_GUTQ (AFU_ORTHOLOGUE AFUA_6G08860)"/>
    <property type="match status" value="1"/>
</dbReference>
<comment type="caution">
    <text evidence="3">The sequence shown here is derived from an EMBL/GenBank/DDBJ whole genome shotgun (WGS) entry which is preliminary data.</text>
</comment>
<dbReference type="Proteomes" id="UP001174691">
    <property type="component" value="Unassembled WGS sequence"/>
</dbReference>
<dbReference type="Gene3D" id="3.40.50.10490">
    <property type="entry name" value="Glucose-6-phosphate isomerase like protein, domain 1"/>
    <property type="match status" value="1"/>
</dbReference>
<evidence type="ECO:0000313" key="4">
    <source>
        <dbReference type="Proteomes" id="UP001174691"/>
    </source>
</evidence>